<dbReference type="EMBL" id="SGXF01000004">
    <property type="protein sequence ID" value="RZS94334.1"/>
    <property type="molecule type" value="Genomic_DNA"/>
</dbReference>
<dbReference type="AlphaFoldDB" id="A0A4Q7P3E3"/>
<comment type="caution">
    <text evidence="1">The sequence shown here is derived from an EMBL/GenBank/DDBJ whole genome shotgun (WGS) entry which is preliminary data.</text>
</comment>
<organism evidence="1 2">
    <name type="scientific">Cuneatibacter caecimuris</name>
    <dbReference type="NCBI Taxonomy" id="1796618"/>
    <lineage>
        <taxon>Bacteria</taxon>
        <taxon>Bacillati</taxon>
        <taxon>Bacillota</taxon>
        <taxon>Clostridia</taxon>
        <taxon>Lachnospirales</taxon>
        <taxon>Lachnospiraceae</taxon>
        <taxon>Cuneatibacter</taxon>
    </lineage>
</organism>
<dbReference type="Proteomes" id="UP000292927">
    <property type="component" value="Unassembled WGS sequence"/>
</dbReference>
<evidence type="ECO:0000313" key="1">
    <source>
        <dbReference type="EMBL" id="RZS94334.1"/>
    </source>
</evidence>
<name>A0A4Q7P3E3_9FIRM</name>
<dbReference type="OrthoDB" id="9805359at2"/>
<reference evidence="1 2" key="1">
    <citation type="submission" date="2019-02" db="EMBL/GenBank/DDBJ databases">
        <title>Genomic Encyclopedia of Type Strains, Phase IV (KMG-IV): sequencing the most valuable type-strain genomes for metagenomic binning, comparative biology and taxonomic classification.</title>
        <authorList>
            <person name="Goeker M."/>
        </authorList>
    </citation>
    <scope>NUCLEOTIDE SEQUENCE [LARGE SCALE GENOMIC DNA]</scope>
    <source>
        <strain evidence="1 2">DSM 29486</strain>
    </source>
</reference>
<gene>
    <name evidence="1" type="ORF">EV209_2174</name>
</gene>
<keyword evidence="2" id="KW-1185">Reference proteome</keyword>
<sequence length="158" mass="17872">MSEKVTFHDFIGSVDAENQEFVIDMHDELMKRGCKTDVKLARSGYLVTYSLNKKSIANYVFRKKGLLVRIYANHIASYMGVLDTLPEDMARAVCEAPVCKRLVDPSACNPKCSMGYDFLLKGQRMQKCRNGAFMFLLSEENNPFVKTLLLREAEASAL</sequence>
<dbReference type="RefSeq" id="WP_130435452.1">
    <property type="nucleotide sequence ID" value="NZ_SGXF01000004.1"/>
</dbReference>
<proteinExistence type="predicted"/>
<evidence type="ECO:0000313" key="2">
    <source>
        <dbReference type="Proteomes" id="UP000292927"/>
    </source>
</evidence>
<protein>
    <submittedName>
        <fullName evidence="1">Uncharacterized protein</fullName>
    </submittedName>
</protein>
<accession>A0A4Q7P3E3</accession>